<dbReference type="Gene3D" id="3.30.70.1820">
    <property type="entry name" value="L1 transposable element, RRM domain"/>
    <property type="match status" value="1"/>
</dbReference>
<evidence type="ECO:0000313" key="3">
    <source>
        <dbReference type="Proteomes" id="UP000694569"/>
    </source>
</evidence>
<sequence length="292" mass="33393">MAWGSCPAAITSELSSAAAPGRFNNPATLPHLFEASETGEPSERREGTRCHLPRLQKPRNTADRSKKLKRREIQDGGSLRSSSDCMGDAEEVMMWDSSHSTPATEKQTQALLQDLRTTIQADFRTSTADIHRDLGDRVEQVETKTDKLCLAHELIDAHTSLKQSHEKLLKVADIEDRSRCNNIRIRGIPETVRQEALMDYLYALFQVLLPDMSREQFQLDRAHRLPKLKSLPPAAPRDTILRVHFYHVKDALMAASLNCHRCRHHTLSCCFSLIYQHIPWPNARNFCWLRKY</sequence>
<proteinExistence type="predicted"/>
<organism evidence="2 3">
    <name type="scientific">Leptobrachium leishanense</name>
    <name type="common">Leishan spiny toad</name>
    <dbReference type="NCBI Taxonomy" id="445787"/>
    <lineage>
        <taxon>Eukaryota</taxon>
        <taxon>Metazoa</taxon>
        <taxon>Chordata</taxon>
        <taxon>Craniata</taxon>
        <taxon>Vertebrata</taxon>
        <taxon>Euteleostomi</taxon>
        <taxon>Amphibia</taxon>
        <taxon>Batrachia</taxon>
        <taxon>Anura</taxon>
        <taxon>Pelobatoidea</taxon>
        <taxon>Megophryidae</taxon>
        <taxon>Leptobrachium</taxon>
    </lineage>
</organism>
<dbReference type="GeneTree" id="ENSGT01010000226093"/>
<dbReference type="Ensembl" id="ENSLLET00000020746.1">
    <property type="protein sequence ID" value="ENSLLEP00000019958.1"/>
    <property type="gene ID" value="ENSLLEG00000012673.1"/>
</dbReference>
<reference evidence="2" key="2">
    <citation type="submission" date="2025-09" db="UniProtKB">
        <authorList>
            <consortium name="Ensembl"/>
        </authorList>
    </citation>
    <scope>IDENTIFICATION</scope>
</reference>
<accession>A0A8C5MW90</accession>
<dbReference type="Proteomes" id="UP000694569">
    <property type="component" value="Unplaced"/>
</dbReference>
<dbReference type="PANTHER" id="PTHR11505">
    <property type="entry name" value="L1 TRANSPOSABLE ELEMENT-RELATED"/>
    <property type="match status" value="1"/>
</dbReference>
<reference evidence="2" key="1">
    <citation type="submission" date="2025-08" db="UniProtKB">
        <authorList>
            <consortium name="Ensembl"/>
        </authorList>
    </citation>
    <scope>IDENTIFICATION</scope>
</reference>
<dbReference type="AlphaFoldDB" id="A0A8C5MW90"/>
<evidence type="ECO:0000256" key="1">
    <source>
        <dbReference type="SAM" id="MobiDB-lite"/>
    </source>
</evidence>
<name>A0A8C5MW90_9ANUR</name>
<dbReference type="InterPro" id="IPR004244">
    <property type="entry name" value="Transposase_22"/>
</dbReference>
<keyword evidence="3" id="KW-1185">Reference proteome</keyword>
<protein>
    <submittedName>
        <fullName evidence="2">Uncharacterized protein</fullName>
    </submittedName>
</protein>
<dbReference type="OrthoDB" id="9909646at2759"/>
<evidence type="ECO:0000313" key="2">
    <source>
        <dbReference type="Ensembl" id="ENSLLEP00000019958.1"/>
    </source>
</evidence>
<feature type="region of interest" description="Disordered" evidence="1">
    <location>
        <begin position="34"/>
        <end position="84"/>
    </location>
</feature>